<feature type="domain" description="TauD/TfdA-like" evidence="5">
    <location>
        <begin position="28"/>
        <end position="312"/>
    </location>
</feature>
<dbReference type="InterPro" id="IPR042098">
    <property type="entry name" value="TauD-like_sf"/>
</dbReference>
<dbReference type="InterPro" id="IPR050411">
    <property type="entry name" value="AlphaKG_dependent_hydroxylases"/>
</dbReference>
<dbReference type="Pfam" id="PF02668">
    <property type="entry name" value="TauD"/>
    <property type="match status" value="1"/>
</dbReference>
<dbReference type="GO" id="GO:0017000">
    <property type="term" value="P:antibiotic biosynthetic process"/>
    <property type="evidence" value="ECO:0007669"/>
    <property type="project" value="UniProtKB-KW"/>
</dbReference>
<keyword evidence="4" id="KW-0045">Antibiotic biosynthesis</keyword>
<dbReference type="Gene3D" id="3.60.130.10">
    <property type="entry name" value="Clavaminate synthase-like"/>
    <property type="match status" value="1"/>
</dbReference>
<proteinExistence type="predicted"/>
<keyword evidence="3" id="KW-0408">Iron</keyword>
<evidence type="ECO:0000256" key="2">
    <source>
        <dbReference type="ARBA" id="ARBA00023002"/>
    </source>
</evidence>
<gene>
    <name evidence="6" type="ORF">B5D80_04545</name>
</gene>
<evidence type="ECO:0000256" key="3">
    <source>
        <dbReference type="ARBA" id="ARBA00023004"/>
    </source>
</evidence>
<protein>
    <recommendedName>
        <fullName evidence="5">TauD/TfdA-like domain-containing protein</fullName>
    </recommendedName>
</protein>
<evidence type="ECO:0000313" key="6">
    <source>
        <dbReference type="EMBL" id="OWV11562.1"/>
    </source>
</evidence>
<keyword evidence="2" id="KW-0560">Oxidoreductase</keyword>
<comment type="caution">
    <text evidence="6">The sequence shown here is derived from an EMBL/GenBank/DDBJ whole genome shotgun (WGS) entry which is preliminary data.</text>
</comment>
<comment type="cofactor">
    <cofactor evidence="1">
        <name>Fe(2+)</name>
        <dbReference type="ChEBI" id="CHEBI:29033"/>
    </cofactor>
</comment>
<dbReference type="RefSeq" id="WP_088642483.1">
    <property type="nucleotide sequence ID" value="NZ_MZMV01000005.1"/>
</dbReference>
<accession>A0A2D0AX89</accession>
<organism evidence="6 7">
    <name type="scientific">Micromonospora wenchangensis</name>
    <dbReference type="NCBI Taxonomy" id="1185415"/>
    <lineage>
        <taxon>Bacteria</taxon>
        <taxon>Bacillati</taxon>
        <taxon>Actinomycetota</taxon>
        <taxon>Actinomycetes</taxon>
        <taxon>Micromonosporales</taxon>
        <taxon>Micromonosporaceae</taxon>
        <taxon>Micromonospora</taxon>
    </lineage>
</organism>
<dbReference type="GO" id="GO:0016491">
    <property type="term" value="F:oxidoreductase activity"/>
    <property type="evidence" value="ECO:0007669"/>
    <property type="project" value="UniProtKB-KW"/>
</dbReference>
<sequence length="325" mass="36548">MSPPAAGSEGNAVDLPYVISSDRPGESLTNRIAAEPPQIRQRLRTDGAVLLRGFDVGGVDGFEAAVRVLSGDPLPYAERSSPRSTIKGRIYTSTDYPPTEEIFFHNENSYQSSWPMTLYFHCLQPPLERGATPLADTRAVLRELDPQVLEEFTRRRWMVRRNFTPDVGLPWQKVFDTTDRDQVTRYCAEHGIEAQWRGQDWLRTTSVRDAVHRHPHTGERVWFNHAAIFHVTTLGPDVRAGLLEMFGEDGLPSNSYFGDGGAIPDDVIGHVRDCYRAAGTRFDYQRDDVLVIDNMLTAHAREPFRGPRRIAVAMAEPVTTVETPS</sequence>
<dbReference type="AlphaFoldDB" id="A0A2D0AX89"/>
<keyword evidence="7" id="KW-1185">Reference proteome</keyword>
<dbReference type="InterPro" id="IPR003819">
    <property type="entry name" value="TauD/TfdA-like"/>
</dbReference>
<dbReference type="PANTHER" id="PTHR10696:SF56">
    <property type="entry name" value="TAUD_TFDA-LIKE DOMAIN-CONTAINING PROTEIN"/>
    <property type="match status" value="1"/>
</dbReference>
<dbReference type="SUPFAM" id="SSF51197">
    <property type="entry name" value="Clavaminate synthase-like"/>
    <property type="match status" value="1"/>
</dbReference>
<dbReference type="PANTHER" id="PTHR10696">
    <property type="entry name" value="GAMMA-BUTYROBETAINE HYDROXYLASE-RELATED"/>
    <property type="match status" value="1"/>
</dbReference>
<evidence type="ECO:0000256" key="1">
    <source>
        <dbReference type="ARBA" id="ARBA00001954"/>
    </source>
</evidence>
<reference evidence="6 7" key="1">
    <citation type="submission" date="2017-03" db="EMBL/GenBank/DDBJ databases">
        <title>Whole genome sequence of Micromonospora wenchangensis, isolated from mangrove soil.</title>
        <authorList>
            <person name="Yang H."/>
        </authorList>
    </citation>
    <scope>NUCLEOTIDE SEQUENCE [LARGE SCALE GENOMIC DNA]</scope>
    <source>
        <strain evidence="6 7">CCTCC AA 2012002</strain>
    </source>
</reference>
<dbReference type="OrthoDB" id="9769888at2"/>
<dbReference type="Proteomes" id="UP000197174">
    <property type="component" value="Unassembled WGS sequence"/>
</dbReference>
<evidence type="ECO:0000259" key="5">
    <source>
        <dbReference type="Pfam" id="PF02668"/>
    </source>
</evidence>
<name>A0A2D0AX89_9ACTN</name>
<evidence type="ECO:0000256" key="4">
    <source>
        <dbReference type="ARBA" id="ARBA00023194"/>
    </source>
</evidence>
<dbReference type="EMBL" id="MZMV01000005">
    <property type="protein sequence ID" value="OWV11562.1"/>
    <property type="molecule type" value="Genomic_DNA"/>
</dbReference>
<evidence type="ECO:0000313" key="7">
    <source>
        <dbReference type="Proteomes" id="UP000197174"/>
    </source>
</evidence>